<feature type="compositionally biased region" description="Gly residues" evidence="10">
    <location>
        <begin position="294"/>
        <end position="342"/>
    </location>
</feature>
<dbReference type="PANTHER" id="PTHR33446:SF14">
    <property type="entry name" value="PROTEIN TONB"/>
    <property type="match status" value="1"/>
</dbReference>
<name>A0A0B6WVD0_9BACT</name>
<evidence type="ECO:0000256" key="11">
    <source>
        <dbReference type="SAM" id="Phobius"/>
    </source>
</evidence>
<organism evidence="13 14">
    <name type="scientific">Pyrinomonas methylaliphatogenes</name>
    <dbReference type="NCBI Taxonomy" id="454194"/>
    <lineage>
        <taxon>Bacteria</taxon>
        <taxon>Pseudomonadati</taxon>
        <taxon>Acidobacteriota</taxon>
        <taxon>Blastocatellia</taxon>
        <taxon>Blastocatellales</taxon>
        <taxon>Pyrinomonadaceae</taxon>
        <taxon>Pyrinomonas</taxon>
    </lineage>
</organism>
<dbReference type="SUPFAM" id="SSF74653">
    <property type="entry name" value="TolA/TonB C-terminal domain"/>
    <property type="match status" value="1"/>
</dbReference>
<dbReference type="OrthoDB" id="117654at2"/>
<dbReference type="NCBIfam" id="TIGR01352">
    <property type="entry name" value="tonB_Cterm"/>
    <property type="match status" value="1"/>
</dbReference>
<evidence type="ECO:0000256" key="3">
    <source>
        <dbReference type="ARBA" id="ARBA00022448"/>
    </source>
</evidence>
<keyword evidence="5" id="KW-0997">Cell inner membrane</keyword>
<comment type="subcellular location">
    <subcellularLocation>
        <location evidence="1">Cell inner membrane</location>
        <topology evidence="1">Single-pass membrane protein</topology>
        <orientation evidence="1">Periplasmic side</orientation>
    </subcellularLocation>
</comment>
<keyword evidence="14" id="KW-1185">Reference proteome</keyword>
<sequence>MKRCPTCQEEFADQFSFCPVDGTPLNGLHAVSALTALEEDTVNVAADSETRTFTQAGEQSVSPVSAESREVPELHLTIIDDIGLWQRLVGELREVAHQSQLTWPEFKRDPIGFIRRSIAGYGLLLWRFFSRPNVALAVTSAFVIVFSLIALVLVLDRARGRLVAEQVRDDLEFKGLINAEIPLEEEQKPKDQGIGTGEQGRAGFNKGRGEGSKPQFERAGGGGGGGQQETMPAQQGKLPPPAPIPAPIPKEPPKLKEPPKIVGGMDIDPALYRDIPMPNFGDPRSNSRISSSGPGTGGGMGSGEGTGVGSGSGGGYGPGRGGNIGGGDRNIGGGGGGGGTGDDVGPFPASRVTQRARILSKPEARYTEEARKNNITGTVVLRAVLAANGEVTNIVPIQRLPYGLTESAIAAAKQIKFIPAMKDGRPVSQYVRLEYTFTIY</sequence>
<protein>
    <submittedName>
        <fullName evidence="13">TonB family protein</fullName>
    </submittedName>
</protein>
<dbReference type="InterPro" id="IPR006260">
    <property type="entry name" value="TonB/TolA_C"/>
</dbReference>
<dbReference type="Gene3D" id="3.30.1150.10">
    <property type="match status" value="1"/>
</dbReference>
<evidence type="ECO:0000256" key="6">
    <source>
        <dbReference type="ARBA" id="ARBA00022692"/>
    </source>
</evidence>
<keyword evidence="3" id="KW-0813">Transport</keyword>
<dbReference type="EMBL" id="CBXV010000004">
    <property type="protein sequence ID" value="CDM65243.1"/>
    <property type="molecule type" value="Genomic_DNA"/>
</dbReference>
<reference evidence="13 14" key="2">
    <citation type="submission" date="2015-01" db="EMBL/GenBank/DDBJ databases">
        <title>Complete genome sequence of Pyrinomonas methylaliphatogenes type strain K22T.</title>
        <authorList>
            <person name="Lee K.C.Y."/>
            <person name="Power J.F."/>
            <person name="Dunfield P.F."/>
            <person name="Morgan X.C."/>
            <person name="Huttenhower C."/>
            <person name="Stott M.B."/>
        </authorList>
    </citation>
    <scope>NUCLEOTIDE SEQUENCE [LARGE SCALE GENOMIC DNA]</scope>
    <source>
        <strain evidence="13 14">K22</strain>
    </source>
</reference>
<evidence type="ECO:0000259" key="12">
    <source>
        <dbReference type="PROSITE" id="PS52015"/>
    </source>
</evidence>
<evidence type="ECO:0000313" key="14">
    <source>
        <dbReference type="Proteomes" id="UP000031518"/>
    </source>
</evidence>
<gene>
    <name evidence="13" type="ORF">PYK22_01241</name>
</gene>
<dbReference type="Pfam" id="PF03544">
    <property type="entry name" value="TonB_C"/>
    <property type="match status" value="1"/>
</dbReference>
<evidence type="ECO:0000256" key="8">
    <source>
        <dbReference type="ARBA" id="ARBA00022989"/>
    </source>
</evidence>
<evidence type="ECO:0000313" key="13">
    <source>
        <dbReference type="EMBL" id="CDM65243.1"/>
    </source>
</evidence>
<proteinExistence type="inferred from homology"/>
<reference evidence="13 14" key="1">
    <citation type="submission" date="2013-12" db="EMBL/GenBank/DDBJ databases">
        <authorList>
            <person name="Stott M."/>
        </authorList>
    </citation>
    <scope>NUCLEOTIDE SEQUENCE [LARGE SCALE GENOMIC DNA]</scope>
    <source>
        <strain evidence="13 14">K22</strain>
    </source>
</reference>
<dbReference type="AlphaFoldDB" id="A0A0B6WVD0"/>
<dbReference type="InterPro" id="IPR037682">
    <property type="entry name" value="TonB_C"/>
</dbReference>
<keyword evidence="7" id="KW-0653">Protein transport</keyword>
<evidence type="ECO:0000256" key="4">
    <source>
        <dbReference type="ARBA" id="ARBA00022475"/>
    </source>
</evidence>
<evidence type="ECO:0000256" key="1">
    <source>
        <dbReference type="ARBA" id="ARBA00004383"/>
    </source>
</evidence>
<keyword evidence="9 11" id="KW-0472">Membrane</keyword>
<comment type="similarity">
    <text evidence="2">Belongs to the TonB family.</text>
</comment>
<feature type="transmembrane region" description="Helical" evidence="11">
    <location>
        <begin position="135"/>
        <end position="155"/>
    </location>
</feature>
<evidence type="ECO:0000256" key="7">
    <source>
        <dbReference type="ARBA" id="ARBA00022927"/>
    </source>
</evidence>
<dbReference type="PANTHER" id="PTHR33446">
    <property type="entry name" value="PROTEIN TONB-RELATED"/>
    <property type="match status" value="1"/>
</dbReference>
<feature type="domain" description="TonB C-terminal" evidence="12">
    <location>
        <begin position="351"/>
        <end position="440"/>
    </location>
</feature>
<dbReference type="RefSeq" id="WP_060635395.1">
    <property type="nucleotide sequence ID" value="NZ_CBXV010000004.1"/>
</dbReference>
<dbReference type="Proteomes" id="UP000031518">
    <property type="component" value="Unassembled WGS sequence"/>
</dbReference>
<dbReference type="PROSITE" id="PS52015">
    <property type="entry name" value="TONB_CTD"/>
    <property type="match status" value="1"/>
</dbReference>
<evidence type="ECO:0000256" key="2">
    <source>
        <dbReference type="ARBA" id="ARBA00006555"/>
    </source>
</evidence>
<dbReference type="GO" id="GO:0015031">
    <property type="term" value="P:protein transport"/>
    <property type="evidence" value="ECO:0007669"/>
    <property type="project" value="UniProtKB-KW"/>
</dbReference>
<feature type="region of interest" description="Disordered" evidence="10">
    <location>
        <begin position="184"/>
        <end position="260"/>
    </location>
</feature>
<accession>A0A0B6WVD0</accession>
<dbReference type="GO" id="GO:0005886">
    <property type="term" value="C:plasma membrane"/>
    <property type="evidence" value="ECO:0007669"/>
    <property type="project" value="UniProtKB-SubCell"/>
</dbReference>
<keyword evidence="4" id="KW-1003">Cell membrane</keyword>
<dbReference type="GO" id="GO:0055085">
    <property type="term" value="P:transmembrane transport"/>
    <property type="evidence" value="ECO:0007669"/>
    <property type="project" value="InterPro"/>
</dbReference>
<evidence type="ECO:0000256" key="10">
    <source>
        <dbReference type="SAM" id="MobiDB-lite"/>
    </source>
</evidence>
<feature type="compositionally biased region" description="Pro residues" evidence="10">
    <location>
        <begin position="238"/>
        <end position="250"/>
    </location>
</feature>
<feature type="region of interest" description="Disordered" evidence="10">
    <location>
        <begin position="273"/>
        <end position="348"/>
    </location>
</feature>
<keyword evidence="8 11" id="KW-1133">Transmembrane helix</keyword>
<evidence type="ECO:0000256" key="5">
    <source>
        <dbReference type="ARBA" id="ARBA00022519"/>
    </source>
</evidence>
<evidence type="ECO:0000256" key="9">
    <source>
        <dbReference type="ARBA" id="ARBA00023136"/>
    </source>
</evidence>
<dbReference type="STRING" id="454194.PYK22_01241"/>
<keyword evidence="6 11" id="KW-0812">Transmembrane</keyword>
<dbReference type="InterPro" id="IPR051045">
    <property type="entry name" value="TonB-dependent_transducer"/>
</dbReference>